<feature type="non-terminal residue" evidence="1">
    <location>
        <position position="1"/>
    </location>
</feature>
<gene>
    <name evidence="1" type="ORF">BN1708_019801</name>
</gene>
<organism evidence="1 2">
    <name type="scientific">Verticillium longisporum</name>
    <name type="common">Verticillium dahliae var. longisporum</name>
    <dbReference type="NCBI Taxonomy" id="100787"/>
    <lineage>
        <taxon>Eukaryota</taxon>
        <taxon>Fungi</taxon>
        <taxon>Dikarya</taxon>
        <taxon>Ascomycota</taxon>
        <taxon>Pezizomycotina</taxon>
        <taxon>Sordariomycetes</taxon>
        <taxon>Hypocreomycetidae</taxon>
        <taxon>Glomerellales</taxon>
        <taxon>Plectosphaerellaceae</taxon>
        <taxon>Verticillium</taxon>
    </lineage>
</organism>
<dbReference type="AlphaFoldDB" id="A0A0G4MMS3"/>
<dbReference type="EMBL" id="CVQH01023611">
    <property type="protein sequence ID" value="CRK35531.1"/>
    <property type="molecule type" value="Genomic_DNA"/>
</dbReference>
<keyword evidence="2" id="KW-1185">Reference proteome</keyword>
<accession>A0A0G4MMS3</accession>
<reference evidence="1 2" key="1">
    <citation type="submission" date="2015-05" db="EMBL/GenBank/DDBJ databases">
        <authorList>
            <person name="Wang D.B."/>
            <person name="Wang M."/>
        </authorList>
    </citation>
    <scope>NUCLEOTIDE SEQUENCE [LARGE SCALE GENOMIC DNA]</scope>
    <source>
        <strain evidence="1">VL1</strain>
    </source>
</reference>
<evidence type="ECO:0000313" key="1">
    <source>
        <dbReference type="EMBL" id="CRK35531.1"/>
    </source>
</evidence>
<protein>
    <submittedName>
        <fullName evidence="1">Uncharacterized protein</fullName>
    </submittedName>
</protein>
<evidence type="ECO:0000313" key="2">
    <source>
        <dbReference type="Proteomes" id="UP000044602"/>
    </source>
</evidence>
<proteinExistence type="predicted"/>
<dbReference type="Proteomes" id="UP000044602">
    <property type="component" value="Unassembled WGS sequence"/>
</dbReference>
<sequence>HADEPEPGTGTWNRIGRQCWSLGHV</sequence>
<name>A0A0G4MMS3_VERLO</name>